<dbReference type="Pfam" id="PF00759">
    <property type="entry name" value="Glyco_hydro_9"/>
    <property type="match status" value="1"/>
</dbReference>
<evidence type="ECO:0000256" key="3">
    <source>
        <dbReference type="ARBA" id="ARBA00023326"/>
    </source>
</evidence>
<dbReference type="InterPro" id="IPR012341">
    <property type="entry name" value="6hp_glycosidase-like_sf"/>
</dbReference>
<protein>
    <submittedName>
        <fullName evidence="6">Cellulase-like Ig domain-containing protein</fullName>
    </submittedName>
</protein>
<evidence type="ECO:0000256" key="2">
    <source>
        <dbReference type="ARBA" id="ARBA00023277"/>
    </source>
</evidence>
<comment type="similarity">
    <text evidence="1">Belongs to the glycosyl hydrolase 9 (cellulase E) family.</text>
</comment>
<evidence type="ECO:0000259" key="4">
    <source>
        <dbReference type="Pfam" id="PF00759"/>
    </source>
</evidence>
<dbReference type="SUPFAM" id="SSF81296">
    <property type="entry name" value="E set domains"/>
    <property type="match status" value="1"/>
</dbReference>
<proteinExistence type="inferred from homology"/>
<sequence>MRYLLLLAAFIFLSAFYLVRKPMEAEFKDSAAYRWLNKKIYDKRTLDDMESLDHWKSFTSSGVQVVDARKVMTTPDSSGTVADISLSKQFVHQGDHSLLMTTPTRLEGPAPKNGRGWGRSGIRRLFNGEDWTKYNRISIWIYPDLPGFYTIALDAQLYNDGKEKLPAIFGQEGQTSWVLKNHQWNHIVWEIGNVARDKITSFEVSYGLSGSYPGESDKIHFYFDQMELEKVDPDKIEGWDVWKGRIAYAHTGYQTGAQKSAIGSYITAKDFKLINQLNGKVVLDKPVKQVNSAIGNFQEMDFSEVRTPGTYVLKAGETVTQPFRIEADVYERTVWKALNFFYAERCGMAIPGIHGNEHNDWICIHGNRKIVTNGGWHDAGDLSQSFEGTAEITSALLSMAEKLKERDDNPKLYDRVTEEAQWGLDWILKNNFGDGYRNTGSLNSRRTNDIIGDDDDPVTYAQNNPMANFEAAGVEALAYSVFKESDPRLAAYALKTAEADWQFAMAGMPSVKPSADIWRGTFDSNNVEDELPAQAIISSVALWKATHALQYKNLATRLAPLITNAQQRKRPDWKVPFTGFYYTSTTHERILHYCHRGREQAPTMALTALCDAFPDDANWMKWYASVTLYAEYLKTMAKYSAPYQMMPASIYVDTEYRHVPESRQESFRTQVLQGISLGSGHYLRIFPVWMDYRGNFGTILPQAQALASAGRLRGDLASEELATKQLEWIIGRNPFAESTMYGEGHDYIPLYSPSSGDMVGGLPVGIQTREANDAPYWPVQAMWTYKEIWGHPVTNWVWLLKDVEGSAIVGGLADAAVTFKDKISGQTTTILPDRSSKHFKITLPEGQYEISSKGLKQSQTFLPGSSYQLEFRSKFMFSYKITKQSAQNGDIVIEVIAQGTGNHQFTIRTDNLSLSDYSKEIKFTPGVAANFEWRGHITVSDEPWVAVIIADKNLTERKEIRGAAW</sequence>
<dbReference type="InterPro" id="IPR001701">
    <property type="entry name" value="Glyco_hydro_9"/>
</dbReference>
<dbReference type="InterPro" id="IPR008928">
    <property type="entry name" value="6-hairpin_glycosidase_sf"/>
</dbReference>
<dbReference type="InterPro" id="IPR013783">
    <property type="entry name" value="Ig-like_fold"/>
</dbReference>
<dbReference type="RefSeq" id="WP_144916042.1">
    <property type="nucleotide sequence ID" value="NZ_VLLI01000016.1"/>
</dbReference>
<dbReference type="Pfam" id="PF02927">
    <property type="entry name" value="CelD_N"/>
    <property type="match status" value="1"/>
</dbReference>
<keyword evidence="7" id="KW-1185">Reference proteome</keyword>
<dbReference type="GO" id="GO:0000272">
    <property type="term" value="P:polysaccharide catabolic process"/>
    <property type="evidence" value="ECO:0007669"/>
    <property type="project" value="UniProtKB-KW"/>
</dbReference>
<feature type="domain" description="Glycoside hydrolase family 9" evidence="4">
    <location>
        <begin position="330"/>
        <end position="747"/>
    </location>
</feature>
<evidence type="ECO:0000259" key="5">
    <source>
        <dbReference type="Pfam" id="PF02927"/>
    </source>
</evidence>
<feature type="domain" description="Cellulase Ig-like" evidence="5">
    <location>
        <begin position="251"/>
        <end position="317"/>
    </location>
</feature>
<reference evidence="6 7" key="1">
    <citation type="submission" date="2019-07" db="EMBL/GenBank/DDBJ databases">
        <title>Genomic Encyclopedia of Archaeal and Bacterial Type Strains, Phase II (KMG-II): from individual species to whole genera.</title>
        <authorList>
            <person name="Goeker M."/>
        </authorList>
    </citation>
    <scope>NUCLEOTIDE SEQUENCE [LARGE SCALE GENOMIC DNA]</scope>
    <source>
        <strain evidence="6 7">ATCC BAA-1854</strain>
    </source>
</reference>
<dbReference type="SUPFAM" id="SSF48208">
    <property type="entry name" value="Six-hairpin glycosidases"/>
    <property type="match status" value="1"/>
</dbReference>
<comment type="caution">
    <text evidence="6">The sequence shown here is derived from an EMBL/GenBank/DDBJ whole genome shotgun (WGS) entry which is preliminary data.</text>
</comment>
<dbReference type="Gene3D" id="2.60.40.10">
    <property type="entry name" value="Immunoglobulins"/>
    <property type="match status" value="1"/>
</dbReference>
<dbReference type="InterPro" id="IPR004197">
    <property type="entry name" value="Cellulase_Ig-like"/>
</dbReference>
<evidence type="ECO:0000313" key="7">
    <source>
        <dbReference type="Proteomes" id="UP000317010"/>
    </source>
</evidence>
<dbReference type="AlphaFoldDB" id="A0A562TP10"/>
<dbReference type="Proteomes" id="UP000317010">
    <property type="component" value="Unassembled WGS sequence"/>
</dbReference>
<dbReference type="EMBL" id="VLLI01000016">
    <property type="protein sequence ID" value="TWI95265.1"/>
    <property type="molecule type" value="Genomic_DNA"/>
</dbReference>
<accession>A0A562TP10</accession>
<name>A0A562TP10_9SPHI</name>
<dbReference type="Gene3D" id="1.50.10.10">
    <property type="match status" value="1"/>
</dbReference>
<gene>
    <name evidence="6" type="ORF">JN11_04379</name>
</gene>
<keyword evidence="2" id="KW-0119">Carbohydrate metabolism</keyword>
<dbReference type="CDD" id="cd02850">
    <property type="entry name" value="E_set_Cellulase_N"/>
    <property type="match status" value="1"/>
</dbReference>
<organism evidence="6 7">
    <name type="scientific">Mucilaginibacter frigoritolerans</name>
    <dbReference type="NCBI Taxonomy" id="652788"/>
    <lineage>
        <taxon>Bacteria</taxon>
        <taxon>Pseudomonadati</taxon>
        <taxon>Bacteroidota</taxon>
        <taxon>Sphingobacteriia</taxon>
        <taxon>Sphingobacteriales</taxon>
        <taxon>Sphingobacteriaceae</taxon>
        <taxon>Mucilaginibacter</taxon>
    </lineage>
</organism>
<dbReference type="InterPro" id="IPR014756">
    <property type="entry name" value="Ig_E-set"/>
</dbReference>
<evidence type="ECO:0000256" key="1">
    <source>
        <dbReference type="ARBA" id="ARBA00007072"/>
    </source>
</evidence>
<keyword evidence="3" id="KW-0624">Polysaccharide degradation</keyword>
<evidence type="ECO:0000313" key="6">
    <source>
        <dbReference type="EMBL" id="TWI95265.1"/>
    </source>
</evidence>
<dbReference type="OrthoDB" id="9808897at2"/>
<dbReference type="GO" id="GO:0008810">
    <property type="term" value="F:cellulase activity"/>
    <property type="evidence" value="ECO:0007669"/>
    <property type="project" value="InterPro"/>
</dbReference>